<organism evidence="1 2">
    <name type="scientific">Neisseria canis</name>
    <dbReference type="NCBI Taxonomy" id="493"/>
    <lineage>
        <taxon>Bacteria</taxon>
        <taxon>Pseudomonadati</taxon>
        <taxon>Pseudomonadota</taxon>
        <taxon>Betaproteobacteria</taxon>
        <taxon>Neisseriales</taxon>
        <taxon>Neisseriaceae</taxon>
        <taxon>Neisseria</taxon>
    </lineage>
</organism>
<reference evidence="1 2" key="1">
    <citation type="submission" date="2018-12" db="EMBL/GenBank/DDBJ databases">
        <authorList>
            <consortium name="Pathogen Informatics"/>
        </authorList>
    </citation>
    <scope>NUCLEOTIDE SEQUENCE [LARGE SCALE GENOMIC DNA]</scope>
    <source>
        <strain evidence="1 2">NCTC10296</strain>
    </source>
</reference>
<evidence type="ECO:0000313" key="1">
    <source>
        <dbReference type="EMBL" id="VEE99752.1"/>
    </source>
</evidence>
<dbReference type="EMBL" id="LR134313">
    <property type="protein sequence ID" value="VEE99752.1"/>
    <property type="molecule type" value="Genomic_DNA"/>
</dbReference>
<dbReference type="Gene3D" id="2.60.200.60">
    <property type="match status" value="1"/>
</dbReference>
<keyword evidence="2" id="KW-1185">Reference proteome</keyword>
<dbReference type="InterPro" id="IPR008727">
    <property type="entry name" value="PAAR_motif"/>
</dbReference>
<gene>
    <name evidence="1" type="ORF">NCTC10296_00504</name>
</gene>
<evidence type="ECO:0000313" key="2">
    <source>
        <dbReference type="Proteomes" id="UP000279284"/>
    </source>
</evidence>
<dbReference type="KEGG" id="nci:NCTC10296_00504"/>
<name>A0A1X3CWA3_9NEIS</name>
<protein>
    <submittedName>
        <fullName evidence="1">Uncharacterized conserved protein</fullName>
    </submittedName>
</protein>
<dbReference type="AlphaFoldDB" id="A0A1X3CWA3"/>
<proteinExistence type="predicted"/>
<dbReference type="OrthoDB" id="197187at2"/>
<dbReference type="Pfam" id="PF05488">
    <property type="entry name" value="PAAR_motif"/>
    <property type="match status" value="1"/>
</dbReference>
<dbReference type="Proteomes" id="UP000279284">
    <property type="component" value="Chromosome"/>
</dbReference>
<dbReference type="CDD" id="cd14744">
    <property type="entry name" value="PAAR_CT_2"/>
    <property type="match status" value="1"/>
</dbReference>
<sequence>MKGIIRLGDETTHGGNVIEASSQMIIDGKPAALVGDLVSCPLPGHGINPIIEGSETISFDGKAVALEGCQTACGCTLISSMPNVSSDS</sequence>
<dbReference type="STRING" id="493.BWD07_08035"/>
<accession>A0A1X3CWA3</accession>